<dbReference type="Proteomes" id="UP001515100">
    <property type="component" value="Unassembled WGS sequence"/>
</dbReference>
<dbReference type="Pfam" id="PF02875">
    <property type="entry name" value="Mur_ligase_C"/>
    <property type="match status" value="1"/>
</dbReference>
<evidence type="ECO:0000256" key="8">
    <source>
        <dbReference type="ARBA" id="ARBA00023306"/>
    </source>
</evidence>
<dbReference type="InterPro" id="IPR000713">
    <property type="entry name" value="Mur_ligase_N"/>
</dbReference>
<proteinExistence type="inferred from homology"/>
<comment type="pathway">
    <text evidence="10 11">Cell wall biogenesis; peptidoglycan biosynthesis.</text>
</comment>
<evidence type="ECO:0000259" key="13">
    <source>
        <dbReference type="Pfam" id="PF02875"/>
    </source>
</evidence>
<feature type="domain" description="Mur ligase N-terminal catalytic" evidence="12">
    <location>
        <begin position="30"/>
        <end position="91"/>
    </location>
</feature>
<keyword evidence="3 10" id="KW-0132">Cell division</keyword>
<dbReference type="InterPro" id="IPR035911">
    <property type="entry name" value="MurE/MurF_N"/>
</dbReference>
<dbReference type="AlphaFoldDB" id="A0A641AP77"/>
<evidence type="ECO:0000256" key="4">
    <source>
        <dbReference type="ARBA" id="ARBA00022741"/>
    </source>
</evidence>
<comment type="catalytic activity">
    <reaction evidence="10 11">
        <text>D-alanyl-D-alanine + UDP-N-acetyl-alpha-D-muramoyl-L-alanyl-gamma-D-glutamyl-meso-2,6-diaminopimelate + ATP = UDP-N-acetyl-alpha-D-muramoyl-L-alanyl-gamma-D-glutamyl-meso-2,6-diaminopimeloyl-D-alanyl-D-alanine + ADP + phosphate + H(+)</text>
        <dbReference type="Rhea" id="RHEA:28374"/>
        <dbReference type="ChEBI" id="CHEBI:15378"/>
        <dbReference type="ChEBI" id="CHEBI:30616"/>
        <dbReference type="ChEBI" id="CHEBI:43474"/>
        <dbReference type="ChEBI" id="CHEBI:57822"/>
        <dbReference type="ChEBI" id="CHEBI:61386"/>
        <dbReference type="ChEBI" id="CHEBI:83905"/>
        <dbReference type="ChEBI" id="CHEBI:456216"/>
        <dbReference type="EC" id="6.3.2.10"/>
    </reaction>
</comment>
<evidence type="ECO:0000259" key="14">
    <source>
        <dbReference type="Pfam" id="PF08245"/>
    </source>
</evidence>
<sequence>MIPLTLAEIAVVTDGVVVGDPTIVVDAPATLDSRAVEAGGLFVAIAGDHVDGHDFAAQAIGNGAAAVLGSRSTDLPGIVVLDVTRALGRLARHVLDVREDVHVVALTGSSGKTSVKDLIARLLEPEGATVATRGNLNNELGVPLTVLRVDELTRYLVVEMGARAIGDIRALCDIAPPEIGVVLNVGHAHVGEFGSADAIAVAKGELAEAVAPDGVVVLNADDPRVAAMASRTQASVMTFGLQGDVEVSDVALDADGTPRFVLGHDRRQVPAHVPLIGAYHAMNAAAAASVALALNVDLPTVVERLAGAGVVTPMRMERHVRADGLVVVNDAYNANPESVEAALRAVAAIAHGRGVAVLGAMLELGAESEAAHRHVGELAAELGYARVVVVGQDARAIADGAGAIAEVVDDVGVASRTLPASLTGDDVVLVKASRGVRLERVAEALLEA</sequence>
<evidence type="ECO:0000256" key="7">
    <source>
        <dbReference type="ARBA" id="ARBA00022984"/>
    </source>
</evidence>
<keyword evidence="16" id="KW-1185">Reference proteome</keyword>
<dbReference type="EMBL" id="SDPP02000002">
    <property type="protein sequence ID" value="KAA1378676.1"/>
    <property type="molecule type" value="Genomic_DNA"/>
</dbReference>
<dbReference type="OrthoDB" id="9800958at2"/>
<keyword evidence="8 10" id="KW-0131">Cell cycle</keyword>
<dbReference type="GO" id="GO:0005737">
    <property type="term" value="C:cytoplasm"/>
    <property type="evidence" value="ECO:0007669"/>
    <property type="project" value="UniProtKB-SubCell"/>
</dbReference>
<keyword evidence="7 10" id="KW-0573">Peptidoglycan synthesis</keyword>
<dbReference type="Pfam" id="PF08245">
    <property type="entry name" value="Mur_ligase_M"/>
    <property type="match status" value="1"/>
</dbReference>
<dbReference type="GO" id="GO:0008766">
    <property type="term" value="F:UDP-N-acetylmuramoylalanyl-D-glutamyl-2,6-diaminopimelate-D-alanyl-D-alanine ligase activity"/>
    <property type="evidence" value="ECO:0007669"/>
    <property type="project" value="RHEA"/>
</dbReference>
<comment type="subcellular location">
    <subcellularLocation>
        <location evidence="10 11">Cytoplasm</location>
    </subcellularLocation>
</comment>
<keyword evidence="2 10" id="KW-0436">Ligase</keyword>
<dbReference type="SUPFAM" id="SSF53244">
    <property type="entry name" value="MurD-like peptide ligases, peptide-binding domain"/>
    <property type="match status" value="1"/>
</dbReference>
<dbReference type="HAMAP" id="MF_02019">
    <property type="entry name" value="MurF"/>
    <property type="match status" value="1"/>
</dbReference>
<dbReference type="InterPro" id="IPR051046">
    <property type="entry name" value="MurCDEF_CellWall_CoF430Synth"/>
</dbReference>
<dbReference type="PANTHER" id="PTHR43024:SF1">
    <property type="entry name" value="UDP-N-ACETYLMURAMOYL-TRIPEPTIDE--D-ALANYL-D-ALANINE LIGASE"/>
    <property type="match status" value="1"/>
</dbReference>
<dbReference type="InterPro" id="IPR036615">
    <property type="entry name" value="Mur_ligase_C_dom_sf"/>
</dbReference>
<comment type="caution">
    <text evidence="15">The sequence shown here is derived from an EMBL/GenBank/DDBJ whole genome shotgun (WGS) entry which is preliminary data.</text>
</comment>
<keyword evidence="4 10" id="KW-0547">Nucleotide-binding</keyword>
<keyword evidence="5 10" id="KW-0067">ATP-binding</keyword>
<evidence type="ECO:0000256" key="10">
    <source>
        <dbReference type="HAMAP-Rule" id="MF_02019"/>
    </source>
</evidence>
<name>A0A641AP77_9ACTN</name>
<dbReference type="Gene3D" id="3.40.1390.10">
    <property type="entry name" value="MurE/MurF, N-terminal domain"/>
    <property type="match status" value="1"/>
</dbReference>
<keyword evidence="9 10" id="KW-0961">Cell wall biogenesis/degradation</keyword>
<comment type="function">
    <text evidence="10 11">Involved in cell wall formation. Catalyzes the final step in the synthesis of UDP-N-acetylmuramoyl-pentapeptide, the precursor of murein.</text>
</comment>
<gene>
    <name evidence="10" type="primary">murF</name>
    <name evidence="15" type="ORF">ESP62_010090</name>
</gene>
<evidence type="ECO:0000256" key="11">
    <source>
        <dbReference type="RuleBase" id="RU004136"/>
    </source>
</evidence>
<dbReference type="Pfam" id="PF01225">
    <property type="entry name" value="Mur_ligase"/>
    <property type="match status" value="1"/>
</dbReference>
<evidence type="ECO:0000256" key="2">
    <source>
        <dbReference type="ARBA" id="ARBA00022598"/>
    </source>
</evidence>
<evidence type="ECO:0000313" key="16">
    <source>
        <dbReference type="Proteomes" id="UP001515100"/>
    </source>
</evidence>
<dbReference type="GO" id="GO:0047480">
    <property type="term" value="F:UDP-N-acetylmuramoyl-tripeptide-D-alanyl-D-alanine ligase activity"/>
    <property type="evidence" value="ECO:0007669"/>
    <property type="project" value="UniProtKB-UniRule"/>
</dbReference>
<feature type="domain" description="Mur ligase C-terminal" evidence="13">
    <location>
        <begin position="314"/>
        <end position="434"/>
    </location>
</feature>
<dbReference type="InterPro" id="IPR013221">
    <property type="entry name" value="Mur_ligase_cen"/>
</dbReference>
<dbReference type="GO" id="GO:0009252">
    <property type="term" value="P:peptidoglycan biosynthetic process"/>
    <property type="evidence" value="ECO:0007669"/>
    <property type="project" value="UniProtKB-UniRule"/>
</dbReference>
<dbReference type="Gene3D" id="3.90.190.20">
    <property type="entry name" value="Mur ligase, C-terminal domain"/>
    <property type="match status" value="1"/>
</dbReference>
<dbReference type="GO" id="GO:0008360">
    <property type="term" value="P:regulation of cell shape"/>
    <property type="evidence" value="ECO:0007669"/>
    <property type="project" value="UniProtKB-KW"/>
</dbReference>
<dbReference type="InterPro" id="IPR036565">
    <property type="entry name" value="Mur-like_cat_sf"/>
</dbReference>
<evidence type="ECO:0000256" key="5">
    <source>
        <dbReference type="ARBA" id="ARBA00022840"/>
    </source>
</evidence>
<dbReference type="RefSeq" id="WP_129182189.1">
    <property type="nucleotide sequence ID" value="NZ_JAGIOG010000001.1"/>
</dbReference>
<dbReference type="NCBIfam" id="TIGR01143">
    <property type="entry name" value="murF"/>
    <property type="match status" value="1"/>
</dbReference>
<dbReference type="GO" id="GO:0005524">
    <property type="term" value="F:ATP binding"/>
    <property type="evidence" value="ECO:0007669"/>
    <property type="project" value="UniProtKB-UniRule"/>
</dbReference>
<keyword evidence="6 10" id="KW-0133">Cell shape</keyword>
<keyword evidence="1 10" id="KW-0963">Cytoplasm</keyword>
<dbReference type="UniPathway" id="UPA00219"/>
<dbReference type="SUPFAM" id="SSF53623">
    <property type="entry name" value="MurD-like peptide ligases, catalytic domain"/>
    <property type="match status" value="1"/>
</dbReference>
<dbReference type="SUPFAM" id="SSF63418">
    <property type="entry name" value="MurE/MurF N-terminal domain"/>
    <property type="match status" value="1"/>
</dbReference>
<accession>A0A641AP77</accession>
<feature type="domain" description="Mur ligase central" evidence="14">
    <location>
        <begin position="107"/>
        <end position="291"/>
    </location>
</feature>
<dbReference type="PANTHER" id="PTHR43024">
    <property type="entry name" value="UDP-N-ACETYLMURAMOYL-TRIPEPTIDE--D-ALANYL-D-ALANINE LIGASE"/>
    <property type="match status" value="1"/>
</dbReference>
<dbReference type="InterPro" id="IPR004101">
    <property type="entry name" value="Mur_ligase_C"/>
</dbReference>
<dbReference type="EC" id="6.3.2.10" evidence="10 11"/>
<dbReference type="GO" id="GO:0051301">
    <property type="term" value="P:cell division"/>
    <property type="evidence" value="ECO:0007669"/>
    <property type="project" value="UniProtKB-KW"/>
</dbReference>
<evidence type="ECO:0000313" key="15">
    <source>
        <dbReference type="EMBL" id="KAA1378676.1"/>
    </source>
</evidence>
<evidence type="ECO:0000256" key="3">
    <source>
        <dbReference type="ARBA" id="ARBA00022618"/>
    </source>
</evidence>
<organism evidence="15 16">
    <name type="scientific">Aeromicrobium fastidiosum</name>
    <dbReference type="NCBI Taxonomy" id="52699"/>
    <lineage>
        <taxon>Bacteria</taxon>
        <taxon>Bacillati</taxon>
        <taxon>Actinomycetota</taxon>
        <taxon>Actinomycetes</taxon>
        <taxon>Propionibacteriales</taxon>
        <taxon>Nocardioidaceae</taxon>
        <taxon>Aeromicrobium</taxon>
    </lineage>
</organism>
<evidence type="ECO:0000259" key="12">
    <source>
        <dbReference type="Pfam" id="PF01225"/>
    </source>
</evidence>
<dbReference type="GO" id="GO:0071555">
    <property type="term" value="P:cell wall organization"/>
    <property type="evidence" value="ECO:0007669"/>
    <property type="project" value="UniProtKB-KW"/>
</dbReference>
<comment type="similarity">
    <text evidence="10">Belongs to the MurCDEF family. MurF subfamily.</text>
</comment>
<feature type="binding site" evidence="10">
    <location>
        <begin position="108"/>
        <end position="114"/>
    </location>
    <ligand>
        <name>ATP</name>
        <dbReference type="ChEBI" id="CHEBI:30616"/>
    </ligand>
</feature>
<evidence type="ECO:0000256" key="6">
    <source>
        <dbReference type="ARBA" id="ARBA00022960"/>
    </source>
</evidence>
<dbReference type="InterPro" id="IPR005863">
    <property type="entry name" value="UDP-N-AcMur_synth"/>
</dbReference>
<dbReference type="Gene3D" id="3.40.1190.10">
    <property type="entry name" value="Mur-like, catalytic domain"/>
    <property type="match status" value="1"/>
</dbReference>
<protein>
    <recommendedName>
        <fullName evidence="10 11">UDP-N-acetylmuramoyl-tripeptide--D-alanyl-D-alanine ligase</fullName>
        <ecNumber evidence="10 11">6.3.2.10</ecNumber>
    </recommendedName>
    <alternativeName>
        <fullName evidence="10">D-alanyl-D-alanine-adding enzyme</fullName>
    </alternativeName>
</protein>
<reference evidence="15" key="1">
    <citation type="submission" date="2019-09" db="EMBL/GenBank/DDBJ databases">
        <authorList>
            <person name="Li J."/>
        </authorList>
    </citation>
    <scope>NUCLEOTIDE SEQUENCE [LARGE SCALE GENOMIC DNA]</scope>
    <source>
        <strain evidence="15">NRBC 14897</strain>
    </source>
</reference>
<evidence type="ECO:0000256" key="9">
    <source>
        <dbReference type="ARBA" id="ARBA00023316"/>
    </source>
</evidence>
<evidence type="ECO:0000256" key="1">
    <source>
        <dbReference type="ARBA" id="ARBA00022490"/>
    </source>
</evidence>